<sequence>MQKAVLLVVAVCAACTAVHALDSGDNKFIKDYAMLKIYESCFGTALLKQIATELKEAYTKCSIAPPMREQTNQQATGGMPILLSKLPPGFAMDPNSQTITKPSDGANNYNQENDLPNQDEPQQHQKVPNYVSRKR</sequence>
<protein>
    <submittedName>
        <fullName evidence="3">Uncharacterized protein</fullName>
    </submittedName>
</protein>
<feature type="chain" id="PRO_5005572928" evidence="2">
    <location>
        <begin position="21"/>
        <end position="135"/>
    </location>
</feature>
<evidence type="ECO:0000313" key="3">
    <source>
        <dbReference type="EMBL" id="KOB67309.1"/>
    </source>
</evidence>
<accession>A0A0L7KW92</accession>
<feature type="compositionally biased region" description="Polar residues" evidence="1">
    <location>
        <begin position="94"/>
        <end position="126"/>
    </location>
</feature>
<name>A0A0L7KW92_OPEBR</name>
<evidence type="ECO:0000256" key="2">
    <source>
        <dbReference type="SAM" id="SignalP"/>
    </source>
</evidence>
<keyword evidence="4" id="KW-1185">Reference proteome</keyword>
<dbReference type="AlphaFoldDB" id="A0A0L7KW92"/>
<dbReference type="EMBL" id="JTDY01005158">
    <property type="protein sequence ID" value="KOB67309.1"/>
    <property type="molecule type" value="Genomic_DNA"/>
</dbReference>
<dbReference type="Proteomes" id="UP000037510">
    <property type="component" value="Unassembled WGS sequence"/>
</dbReference>
<feature type="signal peptide" evidence="2">
    <location>
        <begin position="1"/>
        <end position="20"/>
    </location>
</feature>
<evidence type="ECO:0000256" key="1">
    <source>
        <dbReference type="SAM" id="MobiDB-lite"/>
    </source>
</evidence>
<organism evidence="3 4">
    <name type="scientific">Operophtera brumata</name>
    <name type="common">Winter moth</name>
    <name type="synonym">Phalaena brumata</name>
    <dbReference type="NCBI Taxonomy" id="104452"/>
    <lineage>
        <taxon>Eukaryota</taxon>
        <taxon>Metazoa</taxon>
        <taxon>Ecdysozoa</taxon>
        <taxon>Arthropoda</taxon>
        <taxon>Hexapoda</taxon>
        <taxon>Insecta</taxon>
        <taxon>Pterygota</taxon>
        <taxon>Neoptera</taxon>
        <taxon>Endopterygota</taxon>
        <taxon>Lepidoptera</taxon>
        <taxon>Glossata</taxon>
        <taxon>Ditrysia</taxon>
        <taxon>Geometroidea</taxon>
        <taxon>Geometridae</taxon>
        <taxon>Larentiinae</taxon>
        <taxon>Operophtera</taxon>
    </lineage>
</organism>
<comment type="caution">
    <text evidence="3">The sequence shown here is derived from an EMBL/GenBank/DDBJ whole genome shotgun (WGS) entry which is preliminary data.</text>
</comment>
<keyword evidence="2" id="KW-0732">Signal</keyword>
<proteinExistence type="predicted"/>
<feature type="region of interest" description="Disordered" evidence="1">
    <location>
        <begin position="84"/>
        <end position="135"/>
    </location>
</feature>
<gene>
    <name evidence="3" type="ORF">OBRU01_20088</name>
</gene>
<evidence type="ECO:0000313" key="4">
    <source>
        <dbReference type="Proteomes" id="UP000037510"/>
    </source>
</evidence>
<reference evidence="3 4" key="1">
    <citation type="journal article" date="2015" name="Genome Biol. Evol.">
        <title>The genome of winter moth (Operophtera brumata) provides a genomic perspective on sexual dimorphism and phenology.</title>
        <authorList>
            <person name="Derks M.F."/>
            <person name="Smit S."/>
            <person name="Salis L."/>
            <person name="Schijlen E."/>
            <person name="Bossers A."/>
            <person name="Mateman C."/>
            <person name="Pijl A.S."/>
            <person name="de Ridder D."/>
            <person name="Groenen M.A."/>
            <person name="Visser M.E."/>
            <person name="Megens H.J."/>
        </authorList>
    </citation>
    <scope>NUCLEOTIDE SEQUENCE [LARGE SCALE GENOMIC DNA]</scope>
    <source>
        <strain evidence="3">WM2013NL</strain>
        <tissue evidence="3">Head and thorax</tissue>
    </source>
</reference>